<evidence type="ECO:0000313" key="3">
    <source>
        <dbReference type="RefSeq" id="XP_026277626.1"/>
    </source>
</evidence>
<dbReference type="Pfam" id="PF12937">
    <property type="entry name" value="F-box-like"/>
    <property type="match status" value="1"/>
</dbReference>
<proteinExistence type="predicted"/>
<dbReference type="OrthoDB" id="4503771at2759"/>
<evidence type="ECO:0000259" key="1">
    <source>
        <dbReference type="PROSITE" id="PS50181"/>
    </source>
</evidence>
<reference evidence="3" key="1">
    <citation type="submission" date="2025-08" db="UniProtKB">
        <authorList>
            <consortium name="RefSeq"/>
        </authorList>
    </citation>
    <scope>IDENTIFICATION</scope>
    <source>
        <tissue evidence="3">Whole organism</tissue>
    </source>
</reference>
<evidence type="ECO:0000313" key="2">
    <source>
        <dbReference type="Proteomes" id="UP000504606"/>
    </source>
</evidence>
<dbReference type="KEGG" id="foc:113205987"/>
<feature type="domain" description="F-box" evidence="1">
    <location>
        <begin position="1"/>
        <end position="44"/>
    </location>
</feature>
<dbReference type="RefSeq" id="XP_026277626.1">
    <property type="nucleotide sequence ID" value="XM_026421841.2"/>
</dbReference>
<gene>
    <name evidence="3" type="primary">LOC113205987</name>
</gene>
<dbReference type="SMART" id="SM00256">
    <property type="entry name" value="FBOX"/>
    <property type="match status" value="1"/>
</dbReference>
<dbReference type="InterPro" id="IPR036047">
    <property type="entry name" value="F-box-like_dom_sf"/>
</dbReference>
<dbReference type="Gene3D" id="1.20.1280.50">
    <property type="match status" value="1"/>
</dbReference>
<dbReference type="PROSITE" id="PS50181">
    <property type="entry name" value="FBOX"/>
    <property type="match status" value="1"/>
</dbReference>
<dbReference type="AlphaFoldDB" id="A0A6J1SGB3"/>
<dbReference type="InterPro" id="IPR001810">
    <property type="entry name" value="F-box_dom"/>
</dbReference>
<organism evidence="2 3">
    <name type="scientific">Frankliniella occidentalis</name>
    <name type="common">Western flower thrips</name>
    <name type="synonym">Euthrips occidentalis</name>
    <dbReference type="NCBI Taxonomy" id="133901"/>
    <lineage>
        <taxon>Eukaryota</taxon>
        <taxon>Metazoa</taxon>
        <taxon>Ecdysozoa</taxon>
        <taxon>Arthropoda</taxon>
        <taxon>Hexapoda</taxon>
        <taxon>Insecta</taxon>
        <taxon>Pterygota</taxon>
        <taxon>Neoptera</taxon>
        <taxon>Paraneoptera</taxon>
        <taxon>Thysanoptera</taxon>
        <taxon>Terebrantia</taxon>
        <taxon>Thripoidea</taxon>
        <taxon>Thripidae</taxon>
        <taxon>Frankliniella</taxon>
    </lineage>
</organism>
<keyword evidence="2" id="KW-1185">Reference proteome</keyword>
<sequence length="465" mass="51992">MESLLDEVLVVVLQYVDVPDLLSCRLVCKRLGELALHQDVWRHRRMSLMPDEWLAPALRLAPCVENALFELSAFGSHSLYTETECAVKSLAVYVAGAGGEEMLETAMHVIQNQLALGRLRGLTLLMEFNGSVDLEPLLHLLVYGRCGLEELQIPVVSGISGWWDPEPEDEVSLPESSLKRFRCVPHPMTRNFFNYMLKVHAPTLEALDFHLWPWSRHWGPLLLRMPNLRELVVDPYPGMAALATCATLRRVILHAHARVKDAEEFLRRAHQLQSVSLRYTSTEGQAVDDGGCMGLVLALAGRPGQSRLETLEIDDDRSDASRCSYLRPLLAALPSLPALRHLEVNAVVELLAGALTPAKAPALRTLRLNPVGLQLSKGIECVCVHARLHERSVFTLMADNPLVEVHMDAPRYCQAAPCKACARGCHQDILRAPPPHEEPHPEWGAIYSWVKMNQFKNLSKDFPPQ</sequence>
<dbReference type="SUPFAM" id="SSF52047">
    <property type="entry name" value="RNI-like"/>
    <property type="match status" value="1"/>
</dbReference>
<name>A0A6J1SGB3_FRAOC</name>
<dbReference type="SUPFAM" id="SSF81383">
    <property type="entry name" value="F-box domain"/>
    <property type="match status" value="1"/>
</dbReference>
<protein>
    <submittedName>
        <fullName evidence="3">Uncharacterized protein LOC113205987</fullName>
    </submittedName>
</protein>
<dbReference type="GeneID" id="113205987"/>
<accession>A0A6J1SGB3</accession>
<dbReference type="Proteomes" id="UP000504606">
    <property type="component" value="Unplaced"/>
</dbReference>